<comment type="caution">
    <text evidence="1">The sequence shown here is derived from an EMBL/GenBank/DDBJ whole genome shotgun (WGS) entry which is preliminary data.</text>
</comment>
<dbReference type="Proteomes" id="UP000052167">
    <property type="component" value="Unassembled WGS sequence"/>
</dbReference>
<accession>A0A922NX94</accession>
<dbReference type="AlphaFoldDB" id="A0A922NX94"/>
<organism evidence="1 2">
    <name type="scientific">Pseudorhizobium pelagicum</name>
    <dbReference type="NCBI Taxonomy" id="1509405"/>
    <lineage>
        <taxon>Bacteria</taxon>
        <taxon>Pseudomonadati</taxon>
        <taxon>Pseudomonadota</taxon>
        <taxon>Alphaproteobacteria</taxon>
        <taxon>Hyphomicrobiales</taxon>
        <taxon>Rhizobiaceae</taxon>
        <taxon>Rhizobium/Agrobacterium group</taxon>
        <taxon>Pseudorhizobium</taxon>
    </lineage>
</organism>
<gene>
    <name evidence="1" type="ORF">GV68_20410</name>
</gene>
<protein>
    <submittedName>
        <fullName evidence="1">Uncharacterized protein</fullName>
    </submittedName>
</protein>
<dbReference type="EMBL" id="JOKJ01000047">
    <property type="protein sequence ID" value="KEQ02615.1"/>
    <property type="molecule type" value="Genomic_DNA"/>
</dbReference>
<sequence>MICHESGCAAVGITVAGRADAWSNEAHRAVTWFLMLQTMAATRSYLRKRFVKHSRDGRPLRLLPFSACTIKHCEIDFRTC</sequence>
<name>A0A922NX94_9HYPH</name>
<evidence type="ECO:0000313" key="1">
    <source>
        <dbReference type="EMBL" id="KEQ02615.1"/>
    </source>
</evidence>
<keyword evidence="2" id="KW-1185">Reference proteome</keyword>
<proteinExistence type="predicted"/>
<reference evidence="1 2" key="1">
    <citation type="submission" date="2014-06" db="EMBL/GenBank/DDBJ databases">
        <title>Rhizobium pelagicum/R2-400B4.</title>
        <authorList>
            <person name="Kimes N.E."/>
            <person name="Lopez-Perez M."/>
        </authorList>
    </citation>
    <scope>NUCLEOTIDE SEQUENCE [LARGE SCALE GENOMIC DNA]</scope>
    <source>
        <strain evidence="1 2">R2-400B4</strain>
    </source>
</reference>
<evidence type="ECO:0000313" key="2">
    <source>
        <dbReference type="Proteomes" id="UP000052167"/>
    </source>
</evidence>